<dbReference type="SUPFAM" id="SSF56176">
    <property type="entry name" value="FAD-binding/transporter-associated domain-like"/>
    <property type="match status" value="1"/>
</dbReference>
<dbReference type="EMBL" id="JABCIY010000267">
    <property type="protein sequence ID" value="KAF7186127.1"/>
    <property type="molecule type" value="Genomic_DNA"/>
</dbReference>
<sequence length="228" mass="24344">MLSPELTTALALFLARVSAKQVCKTTPFDSSWPSPNEWSTLNTSLNGALLATTPVASSCWTGNPFDSDISCNLTEANWSSSIFHASRPESIGAWLFANNSCIPPTADGYEKSRGCHLGGLPSYIVNATTETQVAIALSWAATRNIRVVVKGTGHDLSGRSSGAFALSLWTRNFRQLRRETCWQVPGSKNTEDVFIIGSGLGWDDVLDFALDQGRVVTTGQDGSVGPGG</sequence>
<evidence type="ECO:0000313" key="3">
    <source>
        <dbReference type="EMBL" id="KAF7186127.1"/>
    </source>
</evidence>
<feature type="signal peptide" evidence="1">
    <location>
        <begin position="1"/>
        <end position="19"/>
    </location>
</feature>
<evidence type="ECO:0000259" key="2">
    <source>
        <dbReference type="PROSITE" id="PS51387"/>
    </source>
</evidence>
<reference evidence="3" key="1">
    <citation type="submission" date="2020-04" db="EMBL/GenBank/DDBJ databases">
        <title>Draft genome resource of the tomato pathogen Pseudocercospora fuligena.</title>
        <authorList>
            <person name="Zaccaron A."/>
        </authorList>
    </citation>
    <scope>NUCLEOTIDE SEQUENCE</scope>
    <source>
        <strain evidence="3">PF001</strain>
    </source>
</reference>
<dbReference type="Pfam" id="PF01565">
    <property type="entry name" value="FAD_binding_4"/>
    <property type="match status" value="1"/>
</dbReference>
<dbReference type="GO" id="GO:0071949">
    <property type="term" value="F:FAD binding"/>
    <property type="evidence" value="ECO:0007669"/>
    <property type="project" value="InterPro"/>
</dbReference>
<dbReference type="Gene3D" id="3.30.465.10">
    <property type="match status" value="1"/>
</dbReference>
<comment type="caution">
    <text evidence="3">The sequence shown here is derived from an EMBL/GenBank/DDBJ whole genome shotgun (WGS) entry which is preliminary data.</text>
</comment>
<feature type="domain" description="FAD-binding PCMH-type" evidence="2">
    <location>
        <begin position="117"/>
        <end position="228"/>
    </location>
</feature>
<dbReference type="InterPro" id="IPR016166">
    <property type="entry name" value="FAD-bd_PCMH"/>
</dbReference>
<dbReference type="InterPro" id="IPR016169">
    <property type="entry name" value="FAD-bd_PCMH_sub2"/>
</dbReference>
<keyword evidence="4" id="KW-1185">Reference proteome</keyword>
<evidence type="ECO:0000256" key="1">
    <source>
        <dbReference type="SAM" id="SignalP"/>
    </source>
</evidence>
<accession>A0A8H6R967</accession>
<dbReference type="AlphaFoldDB" id="A0A8H6R967"/>
<dbReference type="Proteomes" id="UP000660729">
    <property type="component" value="Unassembled WGS sequence"/>
</dbReference>
<protein>
    <submittedName>
        <fullName evidence="3">FAD-linked oxidoreductase apf9</fullName>
    </submittedName>
</protein>
<dbReference type="OrthoDB" id="9983560at2759"/>
<dbReference type="InterPro" id="IPR006094">
    <property type="entry name" value="Oxid_FAD_bind_N"/>
</dbReference>
<dbReference type="InterPro" id="IPR036318">
    <property type="entry name" value="FAD-bd_PCMH-like_sf"/>
</dbReference>
<feature type="chain" id="PRO_5034819810" evidence="1">
    <location>
        <begin position="20"/>
        <end position="228"/>
    </location>
</feature>
<gene>
    <name evidence="3" type="ORF">HII31_12542</name>
</gene>
<proteinExistence type="predicted"/>
<keyword evidence="1" id="KW-0732">Signal</keyword>
<evidence type="ECO:0000313" key="4">
    <source>
        <dbReference type="Proteomes" id="UP000660729"/>
    </source>
</evidence>
<organism evidence="3 4">
    <name type="scientific">Pseudocercospora fuligena</name>
    <dbReference type="NCBI Taxonomy" id="685502"/>
    <lineage>
        <taxon>Eukaryota</taxon>
        <taxon>Fungi</taxon>
        <taxon>Dikarya</taxon>
        <taxon>Ascomycota</taxon>
        <taxon>Pezizomycotina</taxon>
        <taxon>Dothideomycetes</taxon>
        <taxon>Dothideomycetidae</taxon>
        <taxon>Mycosphaerellales</taxon>
        <taxon>Mycosphaerellaceae</taxon>
        <taxon>Pseudocercospora</taxon>
    </lineage>
</organism>
<dbReference type="PROSITE" id="PS51387">
    <property type="entry name" value="FAD_PCMH"/>
    <property type="match status" value="1"/>
</dbReference>
<name>A0A8H6R967_9PEZI</name>